<proteinExistence type="inferred from homology"/>
<gene>
    <name evidence="6" type="ORF">BDD43_4198</name>
</gene>
<evidence type="ECO:0000256" key="3">
    <source>
        <dbReference type="ARBA" id="ARBA00022741"/>
    </source>
</evidence>
<keyword evidence="4 6" id="KW-0067">ATP-binding</keyword>
<dbReference type="PANTHER" id="PTHR43335:SF4">
    <property type="entry name" value="ABC TRANSPORTER, ATP-BINDING PROTEIN"/>
    <property type="match status" value="1"/>
</dbReference>
<evidence type="ECO:0000256" key="1">
    <source>
        <dbReference type="ARBA" id="ARBA00005417"/>
    </source>
</evidence>
<evidence type="ECO:0000259" key="5">
    <source>
        <dbReference type="PROSITE" id="PS50893"/>
    </source>
</evidence>
<comment type="similarity">
    <text evidence="1">Belongs to the ABC transporter superfamily.</text>
</comment>
<sequence>MDNKHNESGTTGDSIVKIENLSHRYTVQWAIKGINLQINKKGIYGLLGSNGAGKSTLMNIMCGVLKQTNGDIFINNVNVKHDPIQAKRFIGFLPQKPPLHTDLTVEEYLRYAAYLRWIPGNSVKVAIDEVLEKCNITHFRKRLIRNLSGGYQQRVGIAQAIIHRPSLVVFDEPTNGLDPNQVLEIRKLIAEIGEERTVILSTHMLTEVQAVCDYIYMVEQGQMVFQGTVNEFDNYLSPNSLLISMMNPPLTDELSSLHGVLKVEEIGSNRFRLQFIDVRDVTENIMRLSLERGWQLTEISLEKNSLDTIFAELSKKAHK</sequence>
<dbReference type="OrthoDB" id="9785229at2"/>
<evidence type="ECO:0000313" key="7">
    <source>
        <dbReference type="Proteomes" id="UP000268007"/>
    </source>
</evidence>
<dbReference type="InterPro" id="IPR003439">
    <property type="entry name" value="ABC_transporter-like_ATP-bd"/>
</dbReference>
<dbReference type="GO" id="GO:0016887">
    <property type="term" value="F:ATP hydrolysis activity"/>
    <property type="evidence" value="ECO:0007669"/>
    <property type="project" value="InterPro"/>
</dbReference>
<dbReference type="Pfam" id="PF00005">
    <property type="entry name" value="ABC_tran"/>
    <property type="match status" value="1"/>
</dbReference>
<organism evidence="6 7">
    <name type="scientific">Mucilaginibacter gracilis</name>
    <dbReference type="NCBI Taxonomy" id="423350"/>
    <lineage>
        <taxon>Bacteria</taxon>
        <taxon>Pseudomonadati</taxon>
        <taxon>Bacteroidota</taxon>
        <taxon>Sphingobacteriia</taxon>
        <taxon>Sphingobacteriales</taxon>
        <taxon>Sphingobacteriaceae</taxon>
        <taxon>Mucilaginibacter</taxon>
    </lineage>
</organism>
<dbReference type="InterPro" id="IPR003593">
    <property type="entry name" value="AAA+_ATPase"/>
</dbReference>
<dbReference type="SMART" id="SM00382">
    <property type="entry name" value="AAA"/>
    <property type="match status" value="1"/>
</dbReference>
<comment type="caution">
    <text evidence="6">The sequence shown here is derived from an EMBL/GenBank/DDBJ whole genome shotgun (WGS) entry which is preliminary data.</text>
</comment>
<dbReference type="RefSeq" id="WP_121199418.1">
    <property type="nucleotide sequence ID" value="NZ_RBKU01000001.1"/>
</dbReference>
<dbReference type="AlphaFoldDB" id="A0A495J5T0"/>
<evidence type="ECO:0000256" key="4">
    <source>
        <dbReference type="ARBA" id="ARBA00022840"/>
    </source>
</evidence>
<protein>
    <submittedName>
        <fullName evidence="6">ABC-2 type transport system ATP-binding protein</fullName>
    </submittedName>
</protein>
<dbReference type="InterPro" id="IPR027417">
    <property type="entry name" value="P-loop_NTPase"/>
</dbReference>
<evidence type="ECO:0000313" key="6">
    <source>
        <dbReference type="EMBL" id="RKR83982.1"/>
    </source>
</evidence>
<reference evidence="6 7" key="1">
    <citation type="submission" date="2018-10" db="EMBL/GenBank/DDBJ databases">
        <title>Genomic Encyclopedia of Archaeal and Bacterial Type Strains, Phase II (KMG-II): from individual species to whole genera.</title>
        <authorList>
            <person name="Goeker M."/>
        </authorList>
    </citation>
    <scope>NUCLEOTIDE SEQUENCE [LARGE SCALE GENOMIC DNA]</scope>
    <source>
        <strain evidence="6 7">DSM 18602</strain>
    </source>
</reference>
<dbReference type="PROSITE" id="PS50893">
    <property type="entry name" value="ABC_TRANSPORTER_2"/>
    <property type="match status" value="1"/>
</dbReference>
<evidence type="ECO:0000256" key="2">
    <source>
        <dbReference type="ARBA" id="ARBA00022448"/>
    </source>
</evidence>
<name>A0A495J5T0_9SPHI</name>
<keyword evidence="3" id="KW-0547">Nucleotide-binding</keyword>
<accession>A0A495J5T0</accession>
<dbReference type="Gene3D" id="3.40.50.300">
    <property type="entry name" value="P-loop containing nucleotide triphosphate hydrolases"/>
    <property type="match status" value="1"/>
</dbReference>
<dbReference type="Proteomes" id="UP000268007">
    <property type="component" value="Unassembled WGS sequence"/>
</dbReference>
<dbReference type="GO" id="GO:0005524">
    <property type="term" value="F:ATP binding"/>
    <property type="evidence" value="ECO:0007669"/>
    <property type="project" value="UniProtKB-KW"/>
</dbReference>
<dbReference type="EMBL" id="RBKU01000001">
    <property type="protein sequence ID" value="RKR83982.1"/>
    <property type="molecule type" value="Genomic_DNA"/>
</dbReference>
<keyword evidence="7" id="KW-1185">Reference proteome</keyword>
<feature type="domain" description="ABC transporter" evidence="5">
    <location>
        <begin position="16"/>
        <end position="245"/>
    </location>
</feature>
<keyword evidence="2" id="KW-0813">Transport</keyword>
<dbReference type="SUPFAM" id="SSF52540">
    <property type="entry name" value="P-loop containing nucleoside triphosphate hydrolases"/>
    <property type="match status" value="1"/>
</dbReference>
<dbReference type="PANTHER" id="PTHR43335">
    <property type="entry name" value="ABC TRANSPORTER, ATP-BINDING PROTEIN"/>
    <property type="match status" value="1"/>
</dbReference>